<dbReference type="PANTHER" id="PTHR47909">
    <property type="entry name" value="ALPHA/BETA-HYDROLASES SUPERFAMILY PROTEIN"/>
    <property type="match status" value="1"/>
</dbReference>
<dbReference type="AlphaFoldDB" id="A0A254T7B5"/>
<dbReference type="Gene3D" id="3.40.50.1820">
    <property type="entry name" value="alpha/beta hydrolase"/>
    <property type="match status" value="1"/>
</dbReference>
<keyword evidence="1" id="KW-1133">Transmembrane helix</keyword>
<dbReference type="InterPro" id="IPR000073">
    <property type="entry name" value="AB_hydrolase_1"/>
</dbReference>
<evidence type="ECO:0000313" key="4">
    <source>
        <dbReference type="Proteomes" id="UP000197535"/>
    </source>
</evidence>
<keyword evidence="4" id="KW-1185">Reference proteome</keyword>
<evidence type="ECO:0000259" key="2">
    <source>
        <dbReference type="Pfam" id="PF00561"/>
    </source>
</evidence>
<evidence type="ECO:0000313" key="3">
    <source>
        <dbReference type="EMBL" id="OWW18530.1"/>
    </source>
</evidence>
<name>A0A254T7B5_9BURK</name>
<dbReference type="SUPFAM" id="SSF53474">
    <property type="entry name" value="alpha/beta-Hydrolases"/>
    <property type="match status" value="1"/>
</dbReference>
<reference evidence="3 4" key="1">
    <citation type="submission" date="2016-02" db="EMBL/GenBank/DDBJ databases">
        <authorList>
            <person name="Wen L."/>
            <person name="He K."/>
            <person name="Yang H."/>
        </authorList>
    </citation>
    <scope>NUCLEOTIDE SEQUENCE [LARGE SCALE GENOMIC DNA]</scope>
    <source>
        <strain evidence="3 4">TSA40</strain>
    </source>
</reference>
<dbReference type="Proteomes" id="UP000197535">
    <property type="component" value="Unassembled WGS sequence"/>
</dbReference>
<organism evidence="3 4">
    <name type="scientific">Noviherbaspirillum denitrificans</name>
    <dbReference type="NCBI Taxonomy" id="1968433"/>
    <lineage>
        <taxon>Bacteria</taxon>
        <taxon>Pseudomonadati</taxon>
        <taxon>Pseudomonadota</taxon>
        <taxon>Betaproteobacteria</taxon>
        <taxon>Burkholderiales</taxon>
        <taxon>Oxalobacteraceae</taxon>
        <taxon>Noviherbaspirillum</taxon>
    </lineage>
</organism>
<feature type="domain" description="AB hydrolase-1" evidence="2">
    <location>
        <begin position="113"/>
        <end position="213"/>
    </location>
</feature>
<dbReference type="OrthoDB" id="275181at2"/>
<dbReference type="Pfam" id="PF00561">
    <property type="entry name" value="Abhydrolase_1"/>
    <property type="match status" value="1"/>
</dbReference>
<proteinExistence type="predicted"/>
<feature type="transmembrane region" description="Helical" evidence="1">
    <location>
        <begin position="34"/>
        <end position="51"/>
    </location>
</feature>
<dbReference type="PANTHER" id="PTHR47909:SF2">
    <property type="entry name" value="GPI INOSITOL-DEACYLASE"/>
    <property type="match status" value="1"/>
</dbReference>
<keyword evidence="1" id="KW-0472">Membrane</keyword>
<accession>A0A254T7B5</accession>
<evidence type="ECO:0000256" key="1">
    <source>
        <dbReference type="SAM" id="Phobius"/>
    </source>
</evidence>
<comment type="caution">
    <text evidence="3">The sequence shown here is derived from an EMBL/GenBank/DDBJ whole genome shotgun (WGS) entry which is preliminary data.</text>
</comment>
<dbReference type="RefSeq" id="WP_088710386.1">
    <property type="nucleotide sequence ID" value="NZ_LSTO01000004.1"/>
</dbReference>
<gene>
    <name evidence="3" type="ORF">AYR66_00280</name>
</gene>
<dbReference type="EMBL" id="LSTO01000004">
    <property type="protein sequence ID" value="OWW18530.1"/>
    <property type="molecule type" value="Genomic_DNA"/>
</dbReference>
<sequence length="323" mass="35625">MIVRITRLLLLFQLLAAAVLAVIAMRLFHIDNGFLASLYGLIVVVLVRMAITGNNFVIAARFRSNTPARHRIGTWQAIRLFFGEFRATMTASSWTMPFRTFSKRTVADARSLPVLLVHGYGCNSGYWHSMSKTLCKARVTHYAVDLEPVVGGIDEYSPLIQRAIETLCRDTGSDQVIIIAHSMGGLASRAYLRDYGSKRVARLITLGTPHHGTALAHFGVGLNTQQMRWTVTAQEGVASDWLLALKARERPEVRRRIVSIYSHHDNIISPQVSSHLDGAKNIELGGVGHVALGVDPDVQALVIREIRETSAHADEPARASLIS</sequence>
<protein>
    <submittedName>
        <fullName evidence="3">Lipase</fullName>
    </submittedName>
</protein>
<dbReference type="InterPro" id="IPR029058">
    <property type="entry name" value="AB_hydrolase_fold"/>
</dbReference>
<keyword evidence="1" id="KW-0812">Transmembrane</keyword>